<evidence type="ECO:0000259" key="8">
    <source>
        <dbReference type="Pfam" id="PF06808"/>
    </source>
</evidence>
<dbReference type="OrthoDB" id="7824289at2"/>
<feature type="domain" description="TRAP C4-dicarboxylate transport system permease DctM subunit" evidence="8">
    <location>
        <begin position="6"/>
        <end position="416"/>
    </location>
</feature>
<accession>A0A0F5LV80</accession>
<comment type="similarity">
    <text evidence="7">Belongs to the TRAP transporter large permease family.</text>
</comment>
<feature type="transmembrane region" description="Helical" evidence="7">
    <location>
        <begin position="212"/>
        <end position="231"/>
    </location>
</feature>
<dbReference type="InterPro" id="IPR010656">
    <property type="entry name" value="DctM"/>
</dbReference>
<feature type="transmembrane region" description="Helical" evidence="7">
    <location>
        <begin position="237"/>
        <end position="255"/>
    </location>
</feature>
<dbReference type="PANTHER" id="PTHR33362:SF2">
    <property type="entry name" value="TRAP TRANSPORTER LARGE PERMEASE PROTEIN"/>
    <property type="match status" value="1"/>
</dbReference>
<gene>
    <name evidence="10" type="ORF">SAMN02745223_03675</name>
    <name evidence="9" type="ORF">VW29_04055</name>
</gene>
<keyword evidence="6 7" id="KW-0472">Membrane</keyword>
<evidence type="ECO:0000313" key="9">
    <source>
        <dbReference type="EMBL" id="KKB86069.1"/>
    </source>
</evidence>
<dbReference type="NCBIfam" id="TIGR00786">
    <property type="entry name" value="dctM"/>
    <property type="match status" value="1"/>
</dbReference>
<dbReference type="EMBL" id="LAJF01000041">
    <property type="protein sequence ID" value="KKB86069.1"/>
    <property type="molecule type" value="Genomic_DNA"/>
</dbReference>
<dbReference type="Proteomes" id="UP000184533">
    <property type="component" value="Unassembled WGS sequence"/>
</dbReference>
<comment type="function">
    <text evidence="7">Part of the tripartite ATP-independent periplasmic (TRAP) transport system.</text>
</comment>
<keyword evidence="4 7" id="KW-0812">Transmembrane</keyword>
<reference evidence="9 11" key="1">
    <citation type="submission" date="2015-03" db="EMBL/GenBank/DDBJ databases">
        <authorList>
            <person name="Hassan Y.I."/>
            <person name="Lepp D."/>
            <person name="Zhou T."/>
        </authorList>
    </citation>
    <scope>NUCLEOTIDE SEQUENCE [LARGE SCALE GENOMIC DNA]</scope>
    <source>
        <strain evidence="9 11">DSM 17137</strain>
    </source>
</reference>
<dbReference type="PATRIC" id="fig|1121477.3.peg.1879"/>
<dbReference type="AlphaFoldDB" id="A0A0F5LV80"/>
<feature type="transmembrane region" description="Helical" evidence="7">
    <location>
        <begin position="134"/>
        <end position="161"/>
    </location>
</feature>
<feature type="transmembrane region" description="Helical" evidence="7">
    <location>
        <begin position="333"/>
        <end position="353"/>
    </location>
</feature>
<organism evidence="9 11">
    <name type="scientific">Devosia limi DSM 17137</name>
    <dbReference type="NCBI Taxonomy" id="1121477"/>
    <lineage>
        <taxon>Bacteria</taxon>
        <taxon>Pseudomonadati</taxon>
        <taxon>Pseudomonadota</taxon>
        <taxon>Alphaproteobacteria</taxon>
        <taxon>Hyphomicrobiales</taxon>
        <taxon>Devosiaceae</taxon>
        <taxon>Devosia</taxon>
    </lineage>
</organism>
<dbReference type="PIRSF" id="PIRSF006066">
    <property type="entry name" value="HI0050"/>
    <property type="match status" value="1"/>
</dbReference>
<protein>
    <recommendedName>
        <fullName evidence="7">TRAP transporter large permease protein</fullName>
    </recommendedName>
</protein>
<feature type="transmembrane region" description="Helical" evidence="7">
    <location>
        <begin position="304"/>
        <end position="326"/>
    </location>
</feature>
<evidence type="ECO:0000256" key="1">
    <source>
        <dbReference type="ARBA" id="ARBA00004429"/>
    </source>
</evidence>
<evidence type="ECO:0000256" key="4">
    <source>
        <dbReference type="ARBA" id="ARBA00022692"/>
    </source>
</evidence>
<evidence type="ECO:0000256" key="7">
    <source>
        <dbReference type="RuleBase" id="RU369079"/>
    </source>
</evidence>
<feature type="transmembrane region" description="Helical" evidence="7">
    <location>
        <begin position="6"/>
        <end position="31"/>
    </location>
</feature>
<feature type="transmembrane region" description="Helical" evidence="7">
    <location>
        <begin position="267"/>
        <end position="292"/>
    </location>
</feature>
<feature type="transmembrane region" description="Helical" evidence="7">
    <location>
        <begin position="38"/>
        <end position="62"/>
    </location>
</feature>
<evidence type="ECO:0000313" key="12">
    <source>
        <dbReference type="Proteomes" id="UP000184533"/>
    </source>
</evidence>
<comment type="subunit">
    <text evidence="7">The complex comprises the extracytoplasmic solute receptor protein and the two transmembrane proteins.</text>
</comment>
<sequence length="428" mass="45306">MTFAAIAFVSLLLVGIPIAFVVGLVSLWLMFEAGGAQFLLLVPQRVFAGLNVFTIMAIPFFFLAAELMTASKAIDDIVRFADALVGRLRGGLAHVNILASAFFSTMSGSALADIATLGSIEIKAMETMGYDKRFATALTVASSIVGAIIPPSIILMLYASIAQVSVASIFLASIVPGLLLILLLMGLVVFLARKYDFPRRETRYTPREFMEISFNAALPLAMPIIILGGILSGIFTATEAAAVSVAYILIIGLFLKRTLKFSDIPGCLLRAGVMTSVIFMVLATANVFGWFIGLERIPENIASALIGVASDPLSLLLLIVGVLLLVGMFMDSGAALIVMAPILAPVAVSGGVHPIHFGIVMALTLVIGLTTPPVGPCLFAAASVSKLKIETISRAMLPFYALQVVFLLLLILVPEMSLALPRLAGFIN</sequence>
<name>A0A0F5LV80_9HYPH</name>
<dbReference type="PANTHER" id="PTHR33362">
    <property type="entry name" value="SIALIC ACID TRAP TRANSPORTER PERMEASE PROTEIN SIAT-RELATED"/>
    <property type="match status" value="1"/>
</dbReference>
<dbReference type="GO" id="GO:0005886">
    <property type="term" value="C:plasma membrane"/>
    <property type="evidence" value="ECO:0007669"/>
    <property type="project" value="UniProtKB-SubCell"/>
</dbReference>
<comment type="subcellular location">
    <subcellularLocation>
        <location evidence="1 7">Cell inner membrane</location>
        <topology evidence="1 7">Multi-pass membrane protein</topology>
    </subcellularLocation>
</comment>
<keyword evidence="7" id="KW-0813">Transport</keyword>
<proteinExistence type="inferred from homology"/>
<evidence type="ECO:0000313" key="11">
    <source>
        <dbReference type="Proteomes" id="UP000033608"/>
    </source>
</evidence>
<evidence type="ECO:0000256" key="6">
    <source>
        <dbReference type="ARBA" id="ARBA00023136"/>
    </source>
</evidence>
<evidence type="ECO:0000256" key="5">
    <source>
        <dbReference type="ARBA" id="ARBA00022989"/>
    </source>
</evidence>
<evidence type="ECO:0000256" key="2">
    <source>
        <dbReference type="ARBA" id="ARBA00022475"/>
    </source>
</evidence>
<dbReference type="Pfam" id="PF06808">
    <property type="entry name" value="DctM"/>
    <property type="match status" value="1"/>
</dbReference>
<feature type="transmembrane region" description="Helical" evidence="7">
    <location>
        <begin position="167"/>
        <end position="191"/>
    </location>
</feature>
<dbReference type="STRING" id="1121477.SAMN02745223_03675"/>
<reference evidence="10 12" key="2">
    <citation type="submission" date="2016-11" db="EMBL/GenBank/DDBJ databases">
        <authorList>
            <person name="Jaros S."/>
            <person name="Januszkiewicz K."/>
            <person name="Wedrychowicz H."/>
        </authorList>
    </citation>
    <scope>NUCLEOTIDE SEQUENCE [LARGE SCALE GENOMIC DNA]</scope>
    <source>
        <strain evidence="10 12">DSM 17137</strain>
    </source>
</reference>
<dbReference type="EMBL" id="FQVC01000015">
    <property type="protein sequence ID" value="SHF84067.1"/>
    <property type="molecule type" value="Genomic_DNA"/>
</dbReference>
<keyword evidence="3 7" id="KW-0997">Cell inner membrane</keyword>
<keyword evidence="11" id="KW-1185">Reference proteome</keyword>
<dbReference type="GO" id="GO:0022857">
    <property type="term" value="F:transmembrane transporter activity"/>
    <property type="evidence" value="ECO:0007669"/>
    <property type="project" value="UniProtKB-UniRule"/>
</dbReference>
<keyword evidence="5 7" id="KW-1133">Transmembrane helix</keyword>
<dbReference type="Proteomes" id="UP000033608">
    <property type="component" value="Unassembled WGS sequence"/>
</dbReference>
<evidence type="ECO:0000256" key="3">
    <source>
        <dbReference type="ARBA" id="ARBA00022519"/>
    </source>
</evidence>
<dbReference type="InterPro" id="IPR004681">
    <property type="entry name" value="TRAP_DctM"/>
</dbReference>
<keyword evidence="2" id="KW-1003">Cell membrane</keyword>
<feature type="transmembrane region" description="Helical" evidence="7">
    <location>
        <begin position="359"/>
        <end position="383"/>
    </location>
</feature>
<feature type="transmembrane region" description="Helical" evidence="7">
    <location>
        <begin position="395"/>
        <end position="413"/>
    </location>
</feature>
<evidence type="ECO:0000313" key="10">
    <source>
        <dbReference type="EMBL" id="SHF84067.1"/>
    </source>
</evidence>
<dbReference type="RefSeq" id="WP_046134022.1">
    <property type="nucleotide sequence ID" value="NZ_FQVC01000015.1"/>
</dbReference>